<feature type="compositionally biased region" description="Polar residues" evidence="1">
    <location>
        <begin position="462"/>
        <end position="490"/>
    </location>
</feature>
<keyword evidence="2" id="KW-0472">Membrane</keyword>
<dbReference type="GeneID" id="106058841"/>
<proteinExistence type="predicted"/>
<dbReference type="Gene3D" id="2.60.120.260">
    <property type="entry name" value="Galactose-binding domain-like"/>
    <property type="match status" value="1"/>
</dbReference>
<name>A0A9U8E3Z4_BIOGL</name>
<feature type="chain" id="PRO_5040725869" evidence="3">
    <location>
        <begin position="25"/>
        <end position="502"/>
    </location>
</feature>
<evidence type="ECO:0000256" key="3">
    <source>
        <dbReference type="SAM" id="SignalP"/>
    </source>
</evidence>
<feature type="compositionally biased region" description="Basic and acidic residues" evidence="1">
    <location>
        <begin position="491"/>
        <end position="502"/>
    </location>
</feature>
<keyword evidence="2" id="KW-0812">Transmembrane</keyword>
<evidence type="ECO:0000313" key="4">
    <source>
        <dbReference type="Proteomes" id="UP001165740"/>
    </source>
</evidence>
<feature type="transmembrane region" description="Helical" evidence="2">
    <location>
        <begin position="410"/>
        <end position="437"/>
    </location>
</feature>
<keyword evidence="2" id="KW-1133">Transmembrane helix</keyword>
<dbReference type="PANTHER" id="PTHR24035:SF109">
    <property type="entry name" value="PROTEIN DRAPER"/>
    <property type="match status" value="1"/>
</dbReference>
<evidence type="ECO:0000256" key="1">
    <source>
        <dbReference type="SAM" id="MobiDB-lite"/>
    </source>
</evidence>
<reference evidence="5" key="1">
    <citation type="submission" date="2025-08" db="UniProtKB">
        <authorList>
            <consortium name="RefSeq"/>
        </authorList>
    </citation>
    <scope>IDENTIFICATION</scope>
</reference>
<dbReference type="PANTHER" id="PTHR24035">
    <property type="entry name" value="MULTIPLE EPIDERMAL GROWTH FACTOR-LIKE DOMAINS PROTEIN"/>
    <property type="match status" value="1"/>
</dbReference>
<dbReference type="InterPro" id="IPR052108">
    <property type="entry name" value="MEGF/SIB"/>
</dbReference>
<gene>
    <name evidence="5" type="primary">LOC106058841</name>
</gene>
<feature type="region of interest" description="Disordered" evidence="1">
    <location>
        <begin position="462"/>
        <end position="502"/>
    </location>
</feature>
<keyword evidence="3" id="KW-0732">Signal</keyword>
<dbReference type="AlphaFoldDB" id="A0A9U8E3Z4"/>
<protein>
    <submittedName>
        <fullName evidence="5">Uncharacterized protein LOC106058841</fullName>
    </submittedName>
</protein>
<evidence type="ECO:0000256" key="2">
    <source>
        <dbReference type="SAM" id="Phobius"/>
    </source>
</evidence>
<evidence type="ECO:0000313" key="5">
    <source>
        <dbReference type="RefSeq" id="XP_013071805.2"/>
    </source>
</evidence>
<organism evidence="4 5">
    <name type="scientific">Biomphalaria glabrata</name>
    <name type="common">Bloodfluke planorb</name>
    <name type="synonym">Freshwater snail</name>
    <dbReference type="NCBI Taxonomy" id="6526"/>
    <lineage>
        <taxon>Eukaryota</taxon>
        <taxon>Metazoa</taxon>
        <taxon>Spiralia</taxon>
        <taxon>Lophotrochozoa</taxon>
        <taxon>Mollusca</taxon>
        <taxon>Gastropoda</taxon>
        <taxon>Heterobranchia</taxon>
        <taxon>Euthyneura</taxon>
        <taxon>Panpulmonata</taxon>
        <taxon>Hygrophila</taxon>
        <taxon>Lymnaeoidea</taxon>
        <taxon>Planorbidae</taxon>
        <taxon>Biomphalaria</taxon>
    </lineage>
</organism>
<accession>A0A9U8E3Z4</accession>
<sequence>MLIACGISVSISLGILLAMDLVAGKDCHPPWYGRKCLQHCNCQNQASCPSCDYSCIPGYFTKDCQYSDVMQENSTTVRGPSGNYESYTQGLIRGMDTSPLEINFNHETFFTWMTLCFETNVPIEYASFSLNVSTSLKLNVDPDTNCGEVSKLFLNESHCVVLRCEPYLLVTKVFVYWQGKIQLRSLNVSGGANMALKQDVRLDVKSKDPNRNPSYVVDQDYGTTATSQHKTRLPVFHVILREAIWIQRIVLVTASKEVHNLSVQVFDDLSKATDADYSYLVATEHDNNFFHSFYVPSRKRSKKIKVTGVNNIKQRSLSFADILIYSDCLFPFYGPTCEDSCSIGCEDMTCYVTGECFSCMSGMTGKLCLEFDPSIDEGNEEEFVPENIPKTPFSDHAARKSESLFAGTDLFFAILFGAVILVILLMLAFYILINIAVARSESSFSRKSQITTSFTSTIKHNSVGSTRVSSGPYSTKRVSLASTVNGPQEGQTREPDKQSKAM</sequence>
<dbReference type="Proteomes" id="UP001165740">
    <property type="component" value="Chromosome 18"/>
</dbReference>
<dbReference type="OrthoDB" id="10543485at2759"/>
<feature type="signal peptide" evidence="3">
    <location>
        <begin position="1"/>
        <end position="24"/>
    </location>
</feature>
<dbReference type="RefSeq" id="XP_013071805.2">
    <property type="nucleotide sequence ID" value="XM_013216351.2"/>
</dbReference>
<keyword evidence="4" id="KW-1185">Reference proteome</keyword>